<feature type="domain" description="FH2" evidence="1">
    <location>
        <begin position="1"/>
        <end position="244"/>
    </location>
</feature>
<organism evidence="2 3">
    <name type="scientific">Cichlidogyrus casuarinus</name>
    <dbReference type="NCBI Taxonomy" id="1844966"/>
    <lineage>
        <taxon>Eukaryota</taxon>
        <taxon>Metazoa</taxon>
        <taxon>Spiralia</taxon>
        <taxon>Lophotrochozoa</taxon>
        <taxon>Platyhelminthes</taxon>
        <taxon>Monogenea</taxon>
        <taxon>Monopisthocotylea</taxon>
        <taxon>Dactylogyridea</taxon>
        <taxon>Ancyrocephalidae</taxon>
        <taxon>Cichlidogyrus</taxon>
    </lineage>
</organism>
<dbReference type="EMBL" id="JBJKFK010001083">
    <property type="protein sequence ID" value="KAL3314145.1"/>
    <property type="molecule type" value="Genomic_DNA"/>
</dbReference>
<evidence type="ECO:0000313" key="2">
    <source>
        <dbReference type="EMBL" id="KAL3314145.1"/>
    </source>
</evidence>
<sequence>MGPKKIEVLDMKRSNAINIGMKVLPPPRTISTALLKMDSSMINREGIEKLLHTMLPTEEEREAILNAQYQQQGVPLGQAEQFLLTLSAISHLKPRLELWLFKLDYDTTEQEISEPLMDLKQGVQELHTSKTLRYILSVLLALGNFLNGSESRGFSLEYLARLPEVKDTLHKHSLLHHVCSAVLEHFPDGTDLHSELGALCRCHRVDWTELQQKLDKLERDCKQSIEHYKVIFKSPDKTKPLHSK</sequence>
<evidence type="ECO:0000259" key="1">
    <source>
        <dbReference type="PROSITE" id="PS51444"/>
    </source>
</evidence>
<dbReference type="PANTHER" id="PTHR45920">
    <property type="entry name" value="FORMIN HOMOLOGY 2 DOMAIN CONTAINING, ISOFORM I"/>
    <property type="match status" value="1"/>
</dbReference>
<dbReference type="SMART" id="SM00498">
    <property type="entry name" value="FH2"/>
    <property type="match status" value="1"/>
</dbReference>
<dbReference type="PROSITE" id="PS51444">
    <property type="entry name" value="FH2"/>
    <property type="match status" value="1"/>
</dbReference>
<dbReference type="InterPro" id="IPR042201">
    <property type="entry name" value="FH2_Formin_sf"/>
</dbReference>
<accession>A0ABD2Q3F4</accession>
<dbReference type="PANTHER" id="PTHR45920:SF4">
    <property type="entry name" value="FORMIN HOMOLOGY 2 DOMAIN CONTAINING, ISOFORM I"/>
    <property type="match status" value="1"/>
</dbReference>
<dbReference type="Gene3D" id="1.20.58.2220">
    <property type="entry name" value="Formin, FH2 domain"/>
    <property type="match status" value="1"/>
</dbReference>
<dbReference type="InterPro" id="IPR015425">
    <property type="entry name" value="FH2_Formin"/>
</dbReference>
<proteinExistence type="predicted"/>
<dbReference type="Pfam" id="PF02181">
    <property type="entry name" value="FH2"/>
    <property type="match status" value="1"/>
</dbReference>
<name>A0ABD2Q3F4_9PLAT</name>
<protein>
    <submittedName>
        <fullName evidence="2">Formin y 2 domain containing</fullName>
    </submittedName>
</protein>
<comment type="caution">
    <text evidence="2">The sequence shown here is derived from an EMBL/GenBank/DDBJ whole genome shotgun (WGS) entry which is preliminary data.</text>
</comment>
<reference evidence="2 3" key="1">
    <citation type="submission" date="2024-11" db="EMBL/GenBank/DDBJ databases">
        <title>Adaptive evolution of stress response genes in parasites aligns with host niche diversity.</title>
        <authorList>
            <person name="Hahn C."/>
            <person name="Resl P."/>
        </authorList>
    </citation>
    <scope>NUCLEOTIDE SEQUENCE [LARGE SCALE GENOMIC DNA]</scope>
    <source>
        <strain evidence="2">EGGRZ-B1_66</strain>
        <tissue evidence="2">Body</tissue>
    </source>
</reference>
<dbReference type="AlphaFoldDB" id="A0ABD2Q3F4"/>
<gene>
    <name evidence="2" type="primary">FHOD1_2</name>
    <name evidence="2" type="ORF">Ciccas_007241</name>
</gene>
<dbReference type="SUPFAM" id="SSF101447">
    <property type="entry name" value="Formin homology 2 domain (FH2 domain)"/>
    <property type="match status" value="1"/>
</dbReference>
<dbReference type="Proteomes" id="UP001626550">
    <property type="component" value="Unassembled WGS sequence"/>
</dbReference>
<evidence type="ECO:0000313" key="3">
    <source>
        <dbReference type="Proteomes" id="UP001626550"/>
    </source>
</evidence>
<keyword evidence="3" id="KW-1185">Reference proteome</keyword>